<sequence>MSIIACRRAAAPALAALALLGCAMGDRGAADRGYTMADFASVPKFDAHVHANSADPALIDQAKADGFALLTINVDYPDFPPLAEQARLARRFAAAAPGRIHFATTFPMQGWGDPQWPERTSAAIAGAVSEGAVAVKVWKNVGMEFRDRSGRLVMVDDEGFRPVWQAIERLGIPLIGHQGEPRNCWLPLDRMTTANDRAYFAAHPQYHMYLHPELPGYEAQMAARDRLLRRNPGLRFVGAHMASLEWSVDRLAAFLDANPQATIDLAARMAQVQHQSVRDHAKVREFFIRYQDRILYGTDLTHGPGDDPAAFRENAHRVWLSDWRYLATGEAQRIDNIDASPRGLALPRGVIDKIYRLNARRVFLGERSQRGGRG</sequence>
<dbReference type="GO" id="GO:0016787">
    <property type="term" value="F:hydrolase activity"/>
    <property type="evidence" value="ECO:0007669"/>
    <property type="project" value="UniProtKB-KW"/>
</dbReference>
<name>A0A4Y8ZLS9_9SPHN</name>
<feature type="domain" description="Amidohydrolase-related" evidence="3">
    <location>
        <begin position="103"/>
        <end position="363"/>
    </location>
</feature>
<reference evidence="4 5" key="1">
    <citation type="submission" date="2019-03" db="EMBL/GenBank/DDBJ databases">
        <title>Genome sequence of Sphingomonas sp. 17J27-24.</title>
        <authorList>
            <person name="Kim M."/>
            <person name="Maeng S."/>
            <person name="Sathiyaraj S."/>
        </authorList>
    </citation>
    <scope>NUCLEOTIDE SEQUENCE [LARGE SCALE GENOMIC DNA]</scope>
    <source>
        <strain evidence="4 5">17J27-24</strain>
    </source>
</reference>
<evidence type="ECO:0000313" key="4">
    <source>
        <dbReference type="EMBL" id="TFI56961.1"/>
    </source>
</evidence>
<dbReference type="InterPro" id="IPR006680">
    <property type="entry name" value="Amidohydro-rel"/>
</dbReference>
<dbReference type="Pfam" id="PF04909">
    <property type="entry name" value="Amidohydro_2"/>
    <property type="match status" value="1"/>
</dbReference>
<keyword evidence="4" id="KW-0378">Hydrolase</keyword>
<dbReference type="Proteomes" id="UP000298213">
    <property type="component" value="Unassembled WGS sequence"/>
</dbReference>
<protein>
    <submittedName>
        <fullName evidence="4">Amidohydrolase</fullName>
    </submittedName>
</protein>
<dbReference type="GO" id="GO:0005737">
    <property type="term" value="C:cytoplasm"/>
    <property type="evidence" value="ECO:0007669"/>
    <property type="project" value="TreeGrafter"/>
</dbReference>
<dbReference type="OrthoDB" id="1407586at2"/>
<keyword evidence="2" id="KW-0732">Signal</keyword>
<dbReference type="PANTHER" id="PTHR21240">
    <property type="entry name" value="2-AMINO-3-CARBOXYLMUCONATE-6-SEMIALDEHYDE DECARBOXYLASE"/>
    <property type="match status" value="1"/>
</dbReference>
<feature type="chain" id="PRO_5021331180" evidence="2">
    <location>
        <begin position="30"/>
        <end position="374"/>
    </location>
</feature>
<dbReference type="InterPro" id="IPR032465">
    <property type="entry name" value="ACMSD"/>
</dbReference>
<dbReference type="SUPFAM" id="SSF51556">
    <property type="entry name" value="Metallo-dependent hydrolases"/>
    <property type="match status" value="1"/>
</dbReference>
<dbReference type="AlphaFoldDB" id="A0A4Y8ZLS9"/>
<dbReference type="Gene3D" id="3.20.20.140">
    <property type="entry name" value="Metal-dependent hydrolases"/>
    <property type="match status" value="1"/>
</dbReference>
<dbReference type="InterPro" id="IPR032466">
    <property type="entry name" value="Metal_Hydrolase"/>
</dbReference>
<keyword evidence="5" id="KW-1185">Reference proteome</keyword>
<comment type="caution">
    <text evidence="4">The sequence shown here is derived from an EMBL/GenBank/DDBJ whole genome shotgun (WGS) entry which is preliminary data.</text>
</comment>
<keyword evidence="1" id="KW-0456">Lyase</keyword>
<evidence type="ECO:0000256" key="2">
    <source>
        <dbReference type="SAM" id="SignalP"/>
    </source>
</evidence>
<proteinExistence type="predicted"/>
<dbReference type="EMBL" id="SPDV01000045">
    <property type="protein sequence ID" value="TFI56961.1"/>
    <property type="molecule type" value="Genomic_DNA"/>
</dbReference>
<evidence type="ECO:0000313" key="5">
    <source>
        <dbReference type="Proteomes" id="UP000298213"/>
    </source>
</evidence>
<dbReference type="PROSITE" id="PS51257">
    <property type="entry name" value="PROKAR_LIPOPROTEIN"/>
    <property type="match status" value="1"/>
</dbReference>
<feature type="signal peptide" evidence="2">
    <location>
        <begin position="1"/>
        <end position="29"/>
    </location>
</feature>
<evidence type="ECO:0000256" key="1">
    <source>
        <dbReference type="ARBA" id="ARBA00023239"/>
    </source>
</evidence>
<dbReference type="GO" id="GO:0019748">
    <property type="term" value="P:secondary metabolic process"/>
    <property type="evidence" value="ECO:0007669"/>
    <property type="project" value="TreeGrafter"/>
</dbReference>
<gene>
    <name evidence="4" type="ORF">E2493_17645</name>
</gene>
<evidence type="ECO:0000259" key="3">
    <source>
        <dbReference type="Pfam" id="PF04909"/>
    </source>
</evidence>
<organism evidence="4 5">
    <name type="scientific">Sphingomonas parva</name>
    <dbReference type="NCBI Taxonomy" id="2555898"/>
    <lineage>
        <taxon>Bacteria</taxon>
        <taxon>Pseudomonadati</taxon>
        <taxon>Pseudomonadota</taxon>
        <taxon>Alphaproteobacteria</taxon>
        <taxon>Sphingomonadales</taxon>
        <taxon>Sphingomonadaceae</taxon>
        <taxon>Sphingomonas</taxon>
    </lineage>
</organism>
<dbReference type="GO" id="GO:0016831">
    <property type="term" value="F:carboxy-lyase activity"/>
    <property type="evidence" value="ECO:0007669"/>
    <property type="project" value="InterPro"/>
</dbReference>
<accession>A0A4Y8ZLS9</accession>
<dbReference type="PANTHER" id="PTHR21240:SF28">
    <property type="entry name" value="ISO-OROTATE DECARBOXYLASE (EUROFUNG)"/>
    <property type="match status" value="1"/>
</dbReference>